<proteinExistence type="predicted"/>
<organism evidence="2 3">
    <name type="scientific">Xylaria flabelliformis</name>
    <dbReference type="NCBI Taxonomy" id="2512241"/>
    <lineage>
        <taxon>Eukaryota</taxon>
        <taxon>Fungi</taxon>
        <taxon>Dikarya</taxon>
        <taxon>Ascomycota</taxon>
        <taxon>Pezizomycotina</taxon>
        <taxon>Sordariomycetes</taxon>
        <taxon>Xylariomycetidae</taxon>
        <taxon>Xylariales</taxon>
        <taxon>Xylariaceae</taxon>
        <taxon>Xylaria</taxon>
    </lineage>
</organism>
<evidence type="ECO:0000313" key="3">
    <source>
        <dbReference type="Proteomes" id="UP000319160"/>
    </source>
</evidence>
<dbReference type="AlphaFoldDB" id="A0A553HK40"/>
<evidence type="ECO:0000313" key="2">
    <source>
        <dbReference type="EMBL" id="TRX88315.1"/>
    </source>
</evidence>
<dbReference type="Proteomes" id="UP000319160">
    <property type="component" value="Unassembled WGS sequence"/>
</dbReference>
<feature type="region of interest" description="Disordered" evidence="1">
    <location>
        <begin position="1"/>
        <end position="45"/>
    </location>
</feature>
<sequence length="177" mass="18926">MDGAVAGHQGSDITSELEDPASRQSAPPSCKDTNTASNKYPRCRNGNHSYVSPTDVIRANSLELACVLDKIKENSDSIKAAQLAAERDSQENESAAKLLIVNTLIATSNTLVIVAKDLAMKCVVRLAESKVLVAEKATIIAEVEDLATGDPAAAIEKLANFVRSLEKRFTEPSELDD</sequence>
<keyword evidence="3" id="KW-1185">Reference proteome</keyword>
<name>A0A553HK40_9PEZI</name>
<comment type="caution">
    <text evidence="2">The sequence shown here is derived from an EMBL/GenBank/DDBJ whole genome shotgun (WGS) entry which is preliminary data.</text>
</comment>
<dbReference type="EMBL" id="VFLP01000092">
    <property type="protein sequence ID" value="TRX88315.1"/>
    <property type="molecule type" value="Genomic_DNA"/>
</dbReference>
<accession>A0A553HK40</accession>
<feature type="compositionally biased region" description="Polar residues" evidence="1">
    <location>
        <begin position="22"/>
        <end position="38"/>
    </location>
</feature>
<reference evidence="3" key="1">
    <citation type="submission" date="2019-06" db="EMBL/GenBank/DDBJ databases">
        <title>Draft genome sequence of the griseofulvin-producing fungus Xylaria cubensis strain G536.</title>
        <authorList>
            <person name="Mead M.E."/>
            <person name="Raja H.A."/>
            <person name="Steenwyk J.L."/>
            <person name="Knowles S.L."/>
            <person name="Oberlies N.H."/>
            <person name="Rokas A."/>
        </authorList>
    </citation>
    <scope>NUCLEOTIDE SEQUENCE [LARGE SCALE GENOMIC DNA]</scope>
    <source>
        <strain evidence="3">G536</strain>
    </source>
</reference>
<gene>
    <name evidence="2" type="ORF">FHL15_010819</name>
</gene>
<protein>
    <submittedName>
        <fullName evidence="2">Uncharacterized protein</fullName>
    </submittedName>
</protein>
<evidence type="ECO:0000256" key="1">
    <source>
        <dbReference type="SAM" id="MobiDB-lite"/>
    </source>
</evidence>
<dbReference type="OrthoDB" id="4752583at2759"/>